<dbReference type="Pfam" id="PF00793">
    <property type="entry name" value="DAHP_synth_1"/>
    <property type="match status" value="1"/>
</dbReference>
<gene>
    <name evidence="8 10" type="primary">kdsA</name>
    <name evidence="10" type="ORF">V0U79_01285</name>
</gene>
<evidence type="ECO:0000256" key="4">
    <source>
        <dbReference type="ARBA" id="ARBA00010499"/>
    </source>
</evidence>
<keyword evidence="5 8" id="KW-0963">Cytoplasm</keyword>
<comment type="pathway">
    <text evidence="2">Bacterial outer membrane biogenesis; lipopolysaccharide biosynthesis.</text>
</comment>
<protein>
    <recommendedName>
        <fullName evidence="8">2-dehydro-3-deoxyphosphooctonate aldolase</fullName>
        <ecNumber evidence="8">2.5.1.55</ecNumber>
    </recommendedName>
    <alternativeName>
        <fullName evidence="8">3-deoxy-D-manno-octulosonic acid 8-phosphate synthase</fullName>
    </alternativeName>
    <alternativeName>
        <fullName evidence="8">KDO-8-phosphate synthase</fullName>
        <shortName evidence="8">KDO 8-P synthase</shortName>
        <shortName evidence="8">KDOPS</shortName>
    </alternativeName>
    <alternativeName>
        <fullName evidence="8">Phospho-2-dehydro-3-deoxyoctonate aldolase</fullName>
    </alternativeName>
</protein>
<dbReference type="NCBIfam" id="TIGR01362">
    <property type="entry name" value="KDO8P_synth"/>
    <property type="match status" value="1"/>
</dbReference>
<dbReference type="InterPro" id="IPR013785">
    <property type="entry name" value="Aldolase_TIM"/>
</dbReference>
<evidence type="ECO:0000313" key="11">
    <source>
        <dbReference type="Proteomes" id="UP001354971"/>
    </source>
</evidence>
<evidence type="ECO:0000256" key="5">
    <source>
        <dbReference type="ARBA" id="ARBA00022490"/>
    </source>
</evidence>
<dbReference type="PANTHER" id="PTHR21057">
    <property type="entry name" value="PHOSPHO-2-DEHYDRO-3-DEOXYHEPTONATE ALDOLASE"/>
    <property type="match status" value="1"/>
</dbReference>
<comment type="similarity">
    <text evidence="4 8">Belongs to the KdsA family.</text>
</comment>
<dbReference type="NCBIfam" id="NF003543">
    <property type="entry name" value="PRK05198.1"/>
    <property type="match status" value="1"/>
</dbReference>
<evidence type="ECO:0000256" key="3">
    <source>
        <dbReference type="ARBA" id="ARBA00004845"/>
    </source>
</evidence>
<dbReference type="Proteomes" id="UP001354971">
    <property type="component" value="Unassembled WGS sequence"/>
</dbReference>
<comment type="catalytic activity">
    <reaction evidence="7 8">
        <text>D-arabinose 5-phosphate + phosphoenolpyruvate + H2O = 3-deoxy-alpha-D-manno-2-octulosonate-8-phosphate + phosphate</text>
        <dbReference type="Rhea" id="RHEA:14053"/>
        <dbReference type="ChEBI" id="CHEBI:15377"/>
        <dbReference type="ChEBI" id="CHEBI:43474"/>
        <dbReference type="ChEBI" id="CHEBI:57693"/>
        <dbReference type="ChEBI" id="CHEBI:58702"/>
        <dbReference type="ChEBI" id="CHEBI:85985"/>
        <dbReference type="EC" id="2.5.1.55"/>
    </reaction>
</comment>
<comment type="subcellular location">
    <subcellularLocation>
        <location evidence="1 8">Cytoplasm</location>
    </subcellularLocation>
</comment>
<organism evidence="10 11">
    <name type="scientific">Hyphobacterium lacteum</name>
    <dbReference type="NCBI Taxonomy" id="3116575"/>
    <lineage>
        <taxon>Bacteria</taxon>
        <taxon>Pseudomonadati</taxon>
        <taxon>Pseudomonadota</taxon>
        <taxon>Alphaproteobacteria</taxon>
        <taxon>Maricaulales</taxon>
        <taxon>Maricaulaceae</taxon>
        <taxon>Hyphobacterium</taxon>
    </lineage>
</organism>
<dbReference type="EC" id="2.5.1.55" evidence="8"/>
<evidence type="ECO:0000256" key="1">
    <source>
        <dbReference type="ARBA" id="ARBA00004496"/>
    </source>
</evidence>
<dbReference type="HAMAP" id="MF_00056">
    <property type="entry name" value="KDO8P_synth"/>
    <property type="match status" value="1"/>
</dbReference>
<proteinExistence type="inferred from homology"/>
<comment type="caution">
    <text evidence="10">The sequence shown here is derived from an EMBL/GenBank/DDBJ whole genome shotgun (WGS) entry which is preliminary data.</text>
</comment>
<dbReference type="Gene3D" id="3.20.20.70">
    <property type="entry name" value="Aldolase class I"/>
    <property type="match status" value="1"/>
</dbReference>
<dbReference type="InterPro" id="IPR006269">
    <property type="entry name" value="KDO8P_synthase"/>
</dbReference>
<dbReference type="GO" id="GO:0008676">
    <property type="term" value="F:3-deoxy-8-phosphooctulonate synthase activity"/>
    <property type="evidence" value="ECO:0007669"/>
    <property type="project" value="UniProtKB-EC"/>
</dbReference>
<evidence type="ECO:0000313" key="10">
    <source>
        <dbReference type="EMBL" id="MEE2524984.1"/>
    </source>
</evidence>
<evidence type="ECO:0000256" key="7">
    <source>
        <dbReference type="ARBA" id="ARBA00049112"/>
    </source>
</evidence>
<evidence type="ECO:0000256" key="8">
    <source>
        <dbReference type="HAMAP-Rule" id="MF_00056"/>
    </source>
</evidence>
<evidence type="ECO:0000256" key="2">
    <source>
        <dbReference type="ARBA" id="ARBA00004756"/>
    </source>
</evidence>
<sequence length="284" mass="30194">MADSQPNSVIRMEKPGGGVIEIGQDRKLVMLAGPCALESREHALEVSAQLKEIADRLGIGLVYKTSFDKANRTSLSSARGIGLEQALPIFSEIRETTGLPVLTDVHTAEQCAIAAQAVDMLQIPAFLCRQTDLLIAAARTGKVINVKKGQFLAPWDMKNVIAKLTGAGNPNVMACERGVSFGYNTLVSDMRALPVLADIGCPVVFDATHSVQQPGGQGGTSGGQREFVPTLARAAVSVGVAAVFMETHPDPDKAPSDGPNMVPLDQFEGLVARLLEYDQLTKGW</sequence>
<keyword evidence="6 8" id="KW-0808">Transferase</keyword>
<evidence type="ECO:0000259" key="9">
    <source>
        <dbReference type="Pfam" id="PF00793"/>
    </source>
</evidence>
<evidence type="ECO:0000256" key="6">
    <source>
        <dbReference type="ARBA" id="ARBA00022679"/>
    </source>
</evidence>
<reference evidence="10 11" key="1">
    <citation type="submission" date="2024-01" db="EMBL/GenBank/DDBJ databases">
        <title>Hyphobacterium bacterium isolated from marine sediment.</title>
        <authorList>
            <person name="Zhao S."/>
        </authorList>
    </citation>
    <scope>NUCLEOTIDE SEQUENCE [LARGE SCALE GENOMIC DNA]</scope>
    <source>
        <strain evidence="11">HN65</strain>
    </source>
</reference>
<dbReference type="InterPro" id="IPR006218">
    <property type="entry name" value="DAHP1/KDSA"/>
</dbReference>
<accession>A0ABU7LNR9</accession>
<comment type="pathway">
    <text evidence="3 8">Carbohydrate biosynthesis; 3-deoxy-D-manno-octulosonate biosynthesis; 3-deoxy-D-manno-octulosonate from D-ribulose 5-phosphate: step 2/3.</text>
</comment>
<dbReference type="EMBL" id="JAZDRP010000001">
    <property type="protein sequence ID" value="MEE2524984.1"/>
    <property type="molecule type" value="Genomic_DNA"/>
</dbReference>
<dbReference type="SUPFAM" id="SSF51569">
    <property type="entry name" value="Aldolase"/>
    <property type="match status" value="1"/>
</dbReference>
<name>A0ABU7LNR9_9PROT</name>
<feature type="domain" description="DAHP synthetase I/KDSA" evidence="9">
    <location>
        <begin position="19"/>
        <end position="279"/>
    </location>
</feature>
<keyword evidence="11" id="KW-1185">Reference proteome</keyword>
<keyword evidence="8" id="KW-0448">Lipopolysaccharide biosynthesis</keyword>
<dbReference type="RefSeq" id="WP_330197648.1">
    <property type="nucleotide sequence ID" value="NZ_JAZDRP010000001.1"/>
</dbReference>